<evidence type="ECO:0000313" key="4">
    <source>
        <dbReference type="EMBL" id="MCB8882329.1"/>
    </source>
</evidence>
<comment type="caution">
    <text evidence="4">The sequence shown here is derived from an EMBL/GenBank/DDBJ whole genome shotgun (WGS) entry which is preliminary data.</text>
</comment>
<dbReference type="Gene3D" id="3.30.70.100">
    <property type="match status" value="1"/>
</dbReference>
<sequence>MSKKEAIQAIVTGDDEGVGFRAAVMKQAIAYNLSGSAENDANNIVKVTLQGRGKRIDKAIDALRAGTEESSGLTIETKPAEIQPHLETFTIIGWTSCRRQITTPYTLIFTLRKDDDKITPEEAEAEWHKILEGALDRDDLKKLNAKR</sequence>
<dbReference type="RefSeq" id="WP_227308992.1">
    <property type="nucleotide sequence ID" value="NZ_JAESVA010000007.1"/>
</dbReference>
<dbReference type="EC" id="3.6.1.7" evidence="1"/>
<evidence type="ECO:0000256" key="1">
    <source>
        <dbReference type="PROSITE-ProRule" id="PRU00520"/>
    </source>
</evidence>
<name>A0A964E5B6_9PROT</name>
<evidence type="ECO:0000313" key="5">
    <source>
        <dbReference type="Proteomes" id="UP000721844"/>
    </source>
</evidence>
<feature type="active site" evidence="1">
    <location>
        <position position="39"/>
    </location>
</feature>
<gene>
    <name evidence="4" type="ORF">ACELLULO517_18925</name>
</gene>
<feature type="domain" description="Acylphosphatase-like" evidence="3">
    <location>
        <begin position="6"/>
        <end position="93"/>
    </location>
</feature>
<comment type="similarity">
    <text evidence="2">Belongs to the acylphosphatase family.</text>
</comment>
<evidence type="ECO:0000256" key="2">
    <source>
        <dbReference type="RuleBase" id="RU004168"/>
    </source>
</evidence>
<dbReference type="Proteomes" id="UP000721844">
    <property type="component" value="Unassembled WGS sequence"/>
</dbReference>
<dbReference type="AlphaFoldDB" id="A0A964E5B6"/>
<reference evidence="4 5" key="1">
    <citation type="journal article" date="2021" name="Microorganisms">
        <title>Acidisoma silvae sp. nov. and Acidisomacellulosilytica sp. nov., Two Acidophilic Bacteria Isolated from Decaying Wood, Hydrolyzing Cellulose and Producing Poly-3-hydroxybutyrate.</title>
        <authorList>
            <person name="Mieszkin S."/>
            <person name="Pouder E."/>
            <person name="Uroz S."/>
            <person name="Simon-Colin C."/>
            <person name="Alain K."/>
        </authorList>
    </citation>
    <scope>NUCLEOTIDE SEQUENCE [LARGE SCALE GENOMIC DNA]</scope>
    <source>
        <strain evidence="4 5">HW T5.17</strain>
    </source>
</reference>
<accession>A0A964E5B6</accession>
<dbReference type="GO" id="GO:0003998">
    <property type="term" value="F:acylphosphatase activity"/>
    <property type="evidence" value="ECO:0007669"/>
    <property type="project" value="UniProtKB-EC"/>
</dbReference>
<evidence type="ECO:0000259" key="3">
    <source>
        <dbReference type="PROSITE" id="PS51160"/>
    </source>
</evidence>
<dbReference type="InterPro" id="IPR036046">
    <property type="entry name" value="Acylphosphatase-like_dom_sf"/>
</dbReference>
<keyword evidence="5" id="KW-1185">Reference proteome</keyword>
<dbReference type="PROSITE" id="PS51160">
    <property type="entry name" value="ACYLPHOSPHATASE_3"/>
    <property type="match status" value="1"/>
</dbReference>
<dbReference type="SUPFAM" id="SSF54975">
    <property type="entry name" value="Acylphosphatase/BLUF domain-like"/>
    <property type="match status" value="1"/>
</dbReference>
<keyword evidence="1" id="KW-0378">Hydrolase</keyword>
<protein>
    <recommendedName>
        <fullName evidence="1">acylphosphatase</fullName>
        <ecNumber evidence="1">3.6.1.7</ecNumber>
    </recommendedName>
</protein>
<organism evidence="4 5">
    <name type="scientific">Acidisoma cellulosilyticum</name>
    <dbReference type="NCBI Taxonomy" id="2802395"/>
    <lineage>
        <taxon>Bacteria</taxon>
        <taxon>Pseudomonadati</taxon>
        <taxon>Pseudomonadota</taxon>
        <taxon>Alphaproteobacteria</taxon>
        <taxon>Acetobacterales</taxon>
        <taxon>Acidocellaceae</taxon>
        <taxon>Acidisoma</taxon>
    </lineage>
</organism>
<dbReference type="InterPro" id="IPR001792">
    <property type="entry name" value="Acylphosphatase-like_dom"/>
</dbReference>
<dbReference type="EMBL" id="JAESVA010000007">
    <property type="protein sequence ID" value="MCB8882329.1"/>
    <property type="molecule type" value="Genomic_DNA"/>
</dbReference>
<proteinExistence type="inferred from homology"/>
<dbReference type="Pfam" id="PF00708">
    <property type="entry name" value="Acylphosphatase"/>
    <property type="match status" value="1"/>
</dbReference>
<comment type="catalytic activity">
    <reaction evidence="1">
        <text>an acyl phosphate + H2O = a carboxylate + phosphate + H(+)</text>
        <dbReference type="Rhea" id="RHEA:14965"/>
        <dbReference type="ChEBI" id="CHEBI:15377"/>
        <dbReference type="ChEBI" id="CHEBI:15378"/>
        <dbReference type="ChEBI" id="CHEBI:29067"/>
        <dbReference type="ChEBI" id="CHEBI:43474"/>
        <dbReference type="ChEBI" id="CHEBI:59918"/>
        <dbReference type="EC" id="3.6.1.7"/>
    </reaction>
</comment>
<feature type="active site" evidence="1">
    <location>
        <position position="21"/>
    </location>
</feature>